<evidence type="ECO:0000313" key="4">
    <source>
        <dbReference type="EMBL" id="KAK7535439.1"/>
    </source>
</evidence>
<dbReference type="PANTHER" id="PTHR48081:SF33">
    <property type="entry name" value="KYNURENINE FORMAMIDASE"/>
    <property type="match status" value="1"/>
</dbReference>
<keyword evidence="1 3" id="KW-0378">Hydrolase</keyword>
<comment type="domain">
    <text evidence="3">The main chain amide nitrogen atoms of the second glycine and its adjacent residue in the HGGXW motif define the oxyanion hole, and stabilize the oxyanion that forms during the nucleophilic attack by the catalytic serine during substrate cleavage.</text>
</comment>
<organism evidence="4 5">
    <name type="scientific">Phyllosticta citricarpa</name>
    <dbReference type="NCBI Taxonomy" id="55181"/>
    <lineage>
        <taxon>Eukaryota</taxon>
        <taxon>Fungi</taxon>
        <taxon>Dikarya</taxon>
        <taxon>Ascomycota</taxon>
        <taxon>Pezizomycotina</taxon>
        <taxon>Dothideomycetes</taxon>
        <taxon>Dothideomycetes incertae sedis</taxon>
        <taxon>Botryosphaeriales</taxon>
        <taxon>Phyllostictaceae</taxon>
        <taxon>Phyllosticta</taxon>
    </lineage>
</organism>
<dbReference type="EC" id="3.5.1.9" evidence="3"/>
<evidence type="ECO:0000256" key="2">
    <source>
        <dbReference type="ARBA" id="ARBA00023079"/>
    </source>
</evidence>
<feature type="active site" description="Nucleophile" evidence="3">
    <location>
        <position position="146"/>
    </location>
</feature>
<keyword evidence="2 3" id="KW-0823">Tryptophan catabolism</keyword>
<protein>
    <recommendedName>
        <fullName evidence="3">Kynurenine formamidase</fullName>
        <shortName evidence="3">KFA</shortName>
        <shortName evidence="3">KFase</shortName>
        <ecNumber evidence="3">3.5.1.9</ecNumber>
    </recommendedName>
    <alternativeName>
        <fullName evidence="3">Arylformamidase</fullName>
    </alternativeName>
    <alternativeName>
        <fullName evidence="3">N-formylkynurenine formamidase</fullName>
        <shortName evidence="3">FKF</shortName>
    </alternativeName>
</protein>
<gene>
    <name evidence="4" type="ORF">IWX46DRAFT_584114</name>
</gene>
<proteinExistence type="inferred from homology"/>
<comment type="pathway">
    <text evidence="3">Amino-acid degradation; L-tryptophan degradation via kynurenine pathway; L-kynurenine from L-tryptophan: step 2/2.</text>
</comment>
<dbReference type="SUPFAM" id="SSF53474">
    <property type="entry name" value="alpha/beta-Hydrolases"/>
    <property type="match status" value="1"/>
</dbReference>
<name>A0ABR1LJT3_9PEZI</name>
<keyword evidence="5" id="KW-1185">Reference proteome</keyword>
<dbReference type="GO" id="GO:0016787">
    <property type="term" value="F:hydrolase activity"/>
    <property type="evidence" value="ECO:0007669"/>
    <property type="project" value="UniProtKB-KW"/>
</dbReference>
<dbReference type="HAMAP" id="MF_03014">
    <property type="entry name" value="KFase"/>
    <property type="match status" value="1"/>
</dbReference>
<evidence type="ECO:0000256" key="3">
    <source>
        <dbReference type="HAMAP-Rule" id="MF_03014"/>
    </source>
</evidence>
<comment type="function">
    <text evidence="3">Catalyzes the hydrolysis of N-formyl-L-kynurenine to L-kynurenine, the second step in the kynurenine pathway of tryptophan degradation. Kynurenine may be further oxidized to nicotinic acid, NAD(H) and NADP(H). Required for elimination of toxic metabolites.</text>
</comment>
<evidence type="ECO:0000313" key="5">
    <source>
        <dbReference type="Proteomes" id="UP001365128"/>
    </source>
</evidence>
<dbReference type="EMBL" id="JBBPDW010000040">
    <property type="protein sequence ID" value="KAK7535439.1"/>
    <property type="molecule type" value="Genomic_DNA"/>
</dbReference>
<dbReference type="InterPro" id="IPR050300">
    <property type="entry name" value="GDXG_lipolytic_enzyme"/>
</dbReference>
<evidence type="ECO:0000256" key="1">
    <source>
        <dbReference type="ARBA" id="ARBA00022801"/>
    </source>
</evidence>
<dbReference type="Proteomes" id="UP001365128">
    <property type="component" value="Unassembled WGS sequence"/>
</dbReference>
<dbReference type="PANTHER" id="PTHR48081">
    <property type="entry name" value="AB HYDROLASE SUPERFAMILY PROTEIN C4A8.06C"/>
    <property type="match status" value="1"/>
</dbReference>
<comment type="caution">
    <text evidence="4">The sequence shown here is derived from an EMBL/GenBank/DDBJ whole genome shotgun (WGS) entry which is preliminary data.</text>
</comment>
<comment type="subunit">
    <text evidence="3">Homodimer.</text>
</comment>
<reference evidence="4 5" key="1">
    <citation type="submission" date="2024-04" db="EMBL/GenBank/DDBJ databases">
        <title>Phyllosticta paracitricarpa is synonymous to the EU quarantine fungus P. citricarpa based on phylogenomic analyses.</title>
        <authorList>
            <consortium name="Lawrence Berkeley National Laboratory"/>
            <person name="Van Ingen-Buijs V.A."/>
            <person name="Van Westerhoven A.C."/>
            <person name="Haridas S."/>
            <person name="Skiadas P."/>
            <person name="Martin F."/>
            <person name="Groenewald J.Z."/>
            <person name="Crous P.W."/>
            <person name="Seidl M.F."/>
        </authorList>
    </citation>
    <scope>NUCLEOTIDE SEQUENCE [LARGE SCALE GENOMIC DNA]</scope>
    <source>
        <strain evidence="4 5">CBS 122670</strain>
    </source>
</reference>
<accession>A0ABR1LJT3</accession>
<dbReference type="InterPro" id="IPR029058">
    <property type="entry name" value="AB_hydrolase_fold"/>
</dbReference>
<dbReference type="Gene3D" id="3.40.50.1820">
    <property type="entry name" value="alpha/beta hydrolase"/>
    <property type="match status" value="1"/>
</dbReference>
<dbReference type="InterPro" id="IPR027519">
    <property type="entry name" value="KFase_ver/fungi-typ"/>
</dbReference>
<feature type="active site" evidence="3">
    <location>
        <position position="278"/>
    </location>
</feature>
<feature type="active site" evidence="3">
    <location>
        <position position="245"/>
    </location>
</feature>
<comment type="catalytic activity">
    <reaction evidence="3">
        <text>N-formyl-L-kynurenine + H2O = L-kynurenine + formate + H(+)</text>
        <dbReference type="Rhea" id="RHEA:13009"/>
        <dbReference type="ChEBI" id="CHEBI:15377"/>
        <dbReference type="ChEBI" id="CHEBI:15378"/>
        <dbReference type="ChEBI" id="CHEBI:15740"/>
        <dbReference type="ChEBI" id="CHEBI:57959"/>
        <dbReference type="ChEBI" id="CHEBI:58629"/>
        <dbReference type="EC" id="3.5.1.9"/>
    </reaction>
</comment>
<feature type="short sequence motif" description="HGGXW" evidence="3">
    <location>
        <begin position="43"/>
        <end position="47"/>
    </location>
</feature>
<comment type="similarity">
    <text evidence="3">Belongs to the kynurenine formamidase family.</text>
</comment>
<sequence length="299" mass="32616">MSYPLHITDIPYATHTRLNTLDIWLPRPLADSPKDAVWVIYIHGGAWRDPLIAASSIRPTIQHLQTRHSALLPRIAAIASLHYRLSPYPSHPTHPTTLPTNSIEAALEGRSVAHPTHRDDVLAALRWLKTSCGVGVEREFVMLGHSCGATLAVQVLPLLAAEGERAMRPRAVAGVAGIYDMPRFAGNHADVPVYAEILAGAFGGTGGHVDEAMREEWDEASPVRVARVDKMAGVRKLLLAQSRADGLVEWEQVELMREAVQETEGAGVVETLEIGGQHDECWETGEGLARVVERVLEGL</sequence>